<dbReference type="RefSeq" id="WP_169562307.1">
    <property type="nucleotide sequence ID" value="NZ_JAAXYH010000001.1"/>
</dbReference>
<evidence type="ECO:0000313" key="1">
    <source>
        <dbReference type="EMBL" id="NMH63665.1"/>
    </source>
</evidence>
<proteinExistence type="predicted"/>
<organism evidence="1 2">
    <name type="scientific">Shewanella salipaludis</name>
    <dbReference type="NCBI Taxonomy" id="2723052"/>
    <lineage>
        <taxon>Bacteria</taxon>
        <taxon>Pseudomonadati</taxon>
        <taxon>Pseudomonadota</taxon>
        <taxon>Gammaproteobacteria</taxon>
        <taxon>Alteromonadales</taxon>
        <taxon>Shewanellaceae</taxon>
        <taxon>Shewanella</taxon>
    </lineage>
</organism>
<name>A0A972JI02_9GAMM</name>
<evidence type="ECO:0000313" key="2">
    <source>
        <dbReference type="Proteomes" id="UP000737113"/>
    </source>
</evidence>
<dbReference type="EMBL" id="JAAXYH010000001">
    <property type="protein sequence ID" value="NMH63665.1"/>
    <property type="molecule type" value="Genomic_DNA"/>
</dbReference>
<keyword evidence="2" id="KW-1185">Reference proteome</keyword>
<dbReference type="AlphaFoldDB" id="A0A972JI02"/>
<sequence length="214" mass="24236">MSMATLVDIPFDKRHTCWFCGEPSNLSFEYPAQPPTPHPSLTVPACKECLQLARKHRLTSIWDCRMAVKDDLLRLYAKHLAIGINWTPEELAESEFSCKILSGFRENAWMMYEIARDRVNAPGWPLSLDGVLLDDHGYTAGFSFDGLDFRSVNAAINHYGNSLSLDKDLLAKLLGLLGRERFGHAVRLCRMHIGVSQEMKRRLLQDIAEELASD</sequence>
<dbReference type="Proteomes" id="UP000737113">
    <property type="component" value="Unassembled WGS sequence"/>
</dbReference>
<gene>
    <name evidence="1" type="ORF">HC757_00500</name>
</gene>
<reference evidence="1" key="1">
    <citation type="submission" date="2020-04" db="EMBL/GenBank/DDBJ databases">
        <title>Description of Shewanella salipaludis sp. nov., isolated from a salt marsh.</title>
        <authorList>
            <person name="Park S."/>
            <person name="Yoon J.-H."/>
        </authorList>
    </citation>
    <scope>NUCLEOTIDE SEQUENCE</scope>
    <source>
        <strain evidence="1">SHSM-M6</strain>
    </source>
</reference>
<protein>
    <submittedName>
        <fullName evidence="1">Uncharacterized protein</fullName>
    </submittedName>
</protein>
<accession>A0A972JI02</accession>
<comment type="caution">
    <text evidence="1">The sequence shown here is derived from an EMBL/GenBank/DDBJ whole genome shotgun (WGS) entry which is preliminary data.</text>
</comment>